<organism evidence="4 5">
    <name type="scientific">Phialemonium atrogriseum</name>
    <dbReference type="NCBI Taxonomy" id="1093897"/>
    <lineage>
        <taxon>Eukaryota</taxon>
        <taxon>Fungi</taxon>
        <taxon>Dikarya</taxon>
        <taxon>Ascomycota</taxon>
        <taxon>Pezizomycotina</taxon>
        <taxon>Sordariomycetes</taxon>
        <taxon>Sordariomycetidae</taxon>
        <taxon>Cephalothecales</taxon>
        <taxon>Cephalothecaceae</taxon>
        <taxon>Phialemonium</taxon>
    </lineage>
</organism>
<evidence type="ECO:0000256" key="1">
    <source>
        <dbReference type="SAM" id="MobiDB-lite"/>
    </source>
</evidence>
<sequence length="208" mass="22051">MVDSSAPLPWGAPAGLAPRGRRHDENLLICRRAVGIIGSPSSDDDRGLEEGQKRGGVCGAVVRAQGRKRVRHVLLDGLLYGSHLAQVVVGAALTALGPEAGRDAVLITVLGAVNTVVAGVLALVKGQGLPERLKKDEAEFRKLRDWIEETDALLAAGVVGRDRGEIGCLVELVFKKYNAAKAGEENNRSESCVQQGVDAESRDSNWGK</sequence>
<evidence type="ECO:0000313" key="4">
    <source>
        <dbReference type="EMBL" id="KAK1771466.1"/>
    </source>
</evidence>
<dbReference type="Pfam" id="PF18142">
    <property type="entry name" value="SLATT_fungal"/>
    <property type="match status" value="1"/>
</dbReference>
<name>A0AAJ0C7M8_9PEZI</name>
<proteinExistence type="predicted"/>
<feature type="domain" description="SMODS and SLOG-associating 2TM effector" evidence="3">
    <location>
        <begin position="61"/>
        <end position="182"/>
    </location>
</feature>
<feature type="transmembrane region" description="Helical" evidence="2">
    <location>
        <begin position="104"/>
        <end position="124"/>
    </location>
</feature>
<reference evidence="4" key="1">
    <citation type="submission" date="2023-06" db="EMBL/GenBank/DDBJ databases">
        <title>Genome-scale phylogeny and comparative genomics of the fungal order Sordariales.</title>
        <authorList>
            <consortium name="Lawrence Berkeley National Laboratory"/>
            <person name="Hensen N."/>
            <person name="Bonometti L."/>
            <person name="Westerberg I."/>
            <person name="Brannstrom I.O."/>
            <person name="Guillou S."/>
            <person name="Cros-Aarteil S."/>
            <person name="Calhoun S."/>
            <person name="Haridas S."/>
            <person name="Kuo A."/>
            <person name="Mondo S."/>
            <person name="Pangilinan J."/>
            <person name="Riley R."/>
            <person name="Labutti K."/>
            <person name="Andreopoulos B."/>
            <person name="Lipzen A."/>
            <person name="Chen C."/>
            <person name="Yanf M."/>
            <person name="Daum C."/>
            <person name="Ng V."/>
            <person name="Clum A."/>
            <person name="Steindorff A."/>
            <person name="Ohm R."/>
            <person name="Martin F."/>
            <person name="Silar P."/>
            <person name="Natvig D."/>
            <person name="Lalanne C."/>
            <person name="Gautier V."/>
            <person name="Ament-Velasquez S.L."/>
            <person name="Kruys A."/>
            <person name="Hutchinson M.I."/>
            <person name="Powell A.J."/>
            <person name="Barry K."/>
            <person name="Miller A.N."/>
            <person name="Grigoriev I.V."/>
            <person name="Debuchy R."/>
            <person name="Gladieux P."/>
            <person name="Thoren M.H."/>
            <person name="Johannesson H."/>
        </authorList>
    </citation>
    <scope>NUCLEOTIDE SEQUENCE</scope>
    <source>
        <strain evidence="4">8032-3</strain>
    </source>
</reference>
<keyword evidence="2" id="KW-0812">Transmembrane</keyword>
<dbReference type="AlphaFoldDB" id="A0AAJ0C7M8"/>
<dbReference type="InterPro" id="IPR041622">
    <property type="entry name" value="SLATT_fungi"/>
</dbReference>
<dbReference type="GeneID" id="85314847"/>
<feature type="region of interest" description="Disordered" evidence="1">
    <location>
        <begin position="183"/>
        <end position="208"/>
    </location>
</feature>
<dbReference type="PANTHER" id="PTHR38793:SF3">
    <property type="entry name" value="SMODS AND SLOG-ASSOCIATING 2TM EFFECTOR DOMAIN-CONTAINING PROTEIN"/>
    <property type="match status" value="1"/>
</dbReference>
<gene>
    <name evidence="4" type="ORF">QBC33DRAFT_591779</name>
</gene>
<evidence type="ECO:0000313" key="5">
    <source>
        <dbReference type="Proteomes" id="UP001244011"/>
    </source>
</evidence>
<feature type="transmembrane region" description="Helical" evidence="2">
    <location>
        <begin position="77"/>
        <end position="98"/>
    </location>
</feature>
<dbReference type="Proteomes" id="UP001244011">
    <property type="component" value="Unassembled WGS sequence"/>
</dbReference>
<keyword evidence="2" id="KW-0472">Membrane</keyword>
<dbReference type="NCBIfam" id="NF033635">
    <property type="entry name" value="SLATT_fungal"/>
    <property type="match status" value="1"/>
</dbReference>
<protein>
    <recommendedName>
        <fullName evidence="3">SMODS and SLOG-associating 2TM effector domain-containing protein</fullName>
    </recommendedName>
</protein>
<evidence type="ECO:0000259" key="3">
    <source>
        <dbReference type="Pfam" id="PF18142"/>
    </source>
</evidence>
<evidence type="ECO:0000256" key="2">
    <source>
        <dbReference type="SAM" id="Phobius"/>
    </source>
</evidence>
<accession>A0AAJ0C7M8</accession>
<dbReference type="PANTHER" id="PTHR38793">
    <property type="entry name" value="SLATT_FUNGAL DOMAIN-CONTAINING PROTEIN-RELATED"/>
    <property type="match status" value="1"/>
</dbReference>
<comment type="caution">
    <text evidence="4">The sequence shown here is derived from an EMBL/GenBank/DDBJ whole genome shotgun (WGS) entry which is preliminary data.</text>
</comment>
<dbReference type="RefSeq" id="XP_060287679.1">
    <property type="nucleotide sequence ID" value="XM_060431660.1"/>
</dbReference>
<feature type="compositionally biased region" description="Basic and acidic residues" evidence="1">
    <location>
        <begin position="199"/>
        <end position="208"/>
    </location>
</feature>
<keyword evidence="2" id="KW-1133">Transmembrane helix</keyword>
<dbReference type="EMBL" id="MU838998">
    <property type="protein sequence ID" value="KAK1771466.1"/>
    <property type="molecule type" value="Genomic_DNA"/>
</dbReference>
<keyword evidence="5" id="KW-1185">Reference proteome</keyword>